<gene>
    <name evidence="1" type="ORF">DZD52_10450</name>
</gene>
<dbReference type="EMBL" id="QUZM01000016">
    <property type="protein sequence ID" value="RFF39249.1"/>
    <property type="molecule type" value="Genomic_DNA"/>
</dbReference>
<reference evidence="1 2" key="1">
    <citation type="submission" date="2018-08" db="EMBL/GenBank/DDBJ databases">
        <title>Genome sequencing of X. nasturtii WHRI 8984.</title>
        <authorList>
            <person name="Studholme D.J."/>
            <person name="Mchugh J."/>
            <person name="Vicente J."/>
        </authorList>
    </citation>
    <scope>NUCLEOTIDE SEQUENCE [LARGE SCALE GENOMIC DNA]</scope>
    <source>
        <strain evidence="1 2">WHRI 8984</strain>
    </source>
</reference>
<name>A0A3E1KKC6_9XANT</name>
<dbReference type="AlphaFoldDB" id="A0A3E1KKC6"/>
<proteinExistence type="predicted"/>
<organism evidence="1 2">
    <name type="scientific">Xanthomonas nasturtii</name>
    <dbReference type="NCBI Taxonomy" id="1843581"/>
    <lineage>
        <taxon>Bacteria</taxon>
        <taxon>Pseudomonadati</taxon>
        <taxon>Pseudomonadota</taxon>
        <taxon>Gammaproteobacteria</taxon>
        <taxon>Lysobacterales</taxon>
        <taxon>Lysobacteraceae</taxon>
        <taxon>Xanthomonas</taxon>
    </lineage>
</organism>
<protein>
    <submittedName>
        <fullName evidence="1">Uncharacterized protein</fullName>
    </submittedName>
</protein>
<accession>A0A3E1KKC6</accession>
<evidence type="ECO:0000313" key="1">
    <source>
        <dbReference type="EMBL" id="RFF39249.1"/>
    </source>
</evidence>
<comment type="caution">
    <text evidence="1">The sequence shown here is derived from an EMBL/GenBank/DDBJ whole genome shotgun (WGS) entry which is preliminary data.</text>
</comment>
<dbReference type="Proteomes" id="UP000259570">
    <property type="component" value="Unassembled WGS sequence"/>
</dbReference>
<evidence type="ECO:0000313" key="2">
    <source>
        <dbReference type="Proteomes" id="UP000259570"/>
    </source>
</evidence>
<sequence length="173" mass="19294">MLSELHLITPSKISLVIHEDQLAFLHCLAYELCKLFFGCAWVGCGDASADLVVVQVHCFAASRIARLPLVRGGECLRPFVSEFLGKQCIPIGMTKGIAVPVIELPLLGLFLWNTVGNWLVWDVPLAFAKSQIVCFLEFEQALQTSAPGHLVQEFPLGFGDIHRRRKRDIHLSR</sequence>